<evidence type="ECO:0000313" key="1">
    <source>
        <dbReference type="EMBL" id="KAJ8633346.1"/>
    </source>
</evidence>
<protein>
    <submittedName>
        <fullName evidence="1">Uncharacterized protein</fullName>
    </submittedName>
</protein>
<dbReference type="EMBL" id="CM056816">
    <property type="protein sequence ID" value="KAJ8633346.1"/>
    <property type="molecule type" value="Genomic_DNA"/>
</dbReference>
<comment type="caution">
    <text evidence="1">The sequence shown here is derived from an EMBL/GenBank/DDBJ whole genome shotgun (WGS) entry which is preliminary data.</text>
</comment>
<gene>
    <name evidence="1" type="ORF">MRB53_026682</name>
</gene>
<dbReference type="Proteomes" id="UP001234297">
    <property type="component" value="Chromosome 8"/>
</dbReference>
<reference evidence="1 2" key="1">
    <citation type="journal article" date="2022" name="Hortic Res">
        <title>A haplotype resolved chromosomal level avocado genome allows analysis of novel avocado genes.</title>
        <authorList>
            <person name="Nath O."/>
            <person name="Fletcher S.J."/>
            <person name="Hayward A."/>
            <person name="Shaw L.M."/>
            <person name="Masouleh A.K."/>
            <person name="Furtado A."/>
            <person name="Henry R.J."/>
            <person name="Mitter N."/>
        </authorList>
    </citation>
    <scope>NUCLEOTIDE SEQUENCE [LARGE SCALE GENOMIC DNA]</scope>
    <source>
        <strain evidence="2">cv. Hass</strain>
    </source>
</reference>
<proteinExistence type="predicted"/>
<organism evidence="1 2">
    <name type="scientific">Persea americana</name>
    <name type="common">Avocado</name>
    <dbReference type="NCBI Taxonomy" id="3435"/>
    <lineage>
        <taxon>Eukaryota</taxon>
        <taxon>Viridiplantae</taxon>
        <taxon>Streptophyta</taxon>
        <taxon>Embryophyta</taxon>
        <taxon>Tracheophyta</taxon>
        <taxon>Spermatophyta</taxon>
        <taxon>Magnoliopsida</taxon>
        <taxon>Magnoliidae</taxon>
        <taxon>Laurales</taxon>
        <taxon>Lauraceae</taxon>
        <taxon>Persea</taxon>
    </lineage>
</organism>
<keyword evidence="2" id="KW-1185">Reference proteome</keyword>
<name>A0ACC2LIU9_PERAE</name>
<evidence type="ECO:0000313" key="2">
    <source>
        <dbReference type="Proteomes" id="UP001234297"/>
    </source>
</evidence>
<accession>A0ACC2LIU9</accession>
<sequence length="67" mass="7303">MCFHLSNLLLSLEIIGSKGRRIKGKILTSYFSSAPNCDLVSLGKAAARLQSSPPPLPFEHIMFQASI</sequence>